<comment type="caution">
    <text evidence="6">The sequence shown here is derived from an EMBL/GenBank/DDBJ whole genome shotgun (WGS) entry which is preliminary data.</text>
</comment>
<dbReference type="InterPro" id="IPR017871">
    <property type="entry name" value="ABC_transporter-like_CS"/>
</dbReference>
<dbReference type="PANTHER" id="PTHR43335">
    <property type="entry name" value="ABC TRANSPORTER, ATP-BINDING PROTEIN"/>
    <property type="match status" value="1"/>
</dbReference>
<dbReference type="Gene3D" id="3.40.50.300">
    <property type="entry name" value="P-loop containing nucleotide triphosphate hydrolases"/>
    <property type="match status" value="1"/>
</dbReference>
<dbReference type="Proteomes" id="UP000619293">
    <property type="component" value="Unassembled WGS sequence"/>
</dbReference>
<dbReference type="PROSITE" id="PS50893">
    <property type="entry name" value="ABC_TRANSPORTER_2"/>
    <property type="match status" value="1"/>
</dbReference>
<dbReference type="Pfam" id="PF00005">
    <property type="entry name" value="ABC_tran"/>
    <property type="match status" value="1"/>
</dbReference>
<evidence type="ECO:0000313" key="6">
    <source>
        <dbReference type="EMBL" id="GIF94517.1"/>
    </source>
</evidence>
<name>A0A8J3K0N7_9ACTN</name>
<keyword evidence="2" id="KW-0813">Transport</keyword>
<dbReference type="GO" id="GO:0016887">
    <property type="term" value="F:ATP hydrolysis activity"/>
    <property type="evidence" value="ECO:0007669"/>
    <property type="project" value="InterPro"/>
</dbReference>
<accession>A0A8J3K0N7</accession>
<proteinExistence type="inferred from homology"/>
<protein>
    <recommendedName>
        <fullName evidence="5">ABC transporter domain-containing protein</fullName>
    </recommendedName>
</protein>
<keyword evidence="7" id="KW-1185">Reference proteome</keyword>
<reference evidence="6 7" key="1">
    <citation type="submission" date="2021-01" db="EMBL/GenBank/DDBJ databases">
        <title>Whole genome shotgun sequence of Catellatospora chokoriensis NBRC 107358.</title>
        <authorList>
            <person name="Komaki H."/>
            <person name="Tamura T."/>
        </authorList>
    </citation>
    <scope>NUCLEOTIDE SEQUENCE [LARGE SCALE GENOMIC DNA]</scope>
    <source>
        <strain evidence="6 7">NBRC 107358</strain>
    </source>
</reference>
<feature type="domain" description="ABC transporter" evidence="5">
    <location>
        <begin position="5"/>
        <end position="222"/>
    </location>
</feature>
<gene>
    <name evidence="6" type="ORF">Cch02nite_79610</name>
</gene>
<evidence type="ECO:0000256" key="2">
    <source>
        <dbReference type="ARBA" id="ARBA00022448"/>
    </source>
</evidence>
<comment type="similarity">
    <text evidence="1">Belongs to the ABC transporter superfamily.</text>
</comment>
<dbReference type="InterPro" id="IPR003439">
    <property type="entry name" value="ABC_transporter-like_ATP-bd"/>
</dbReference>
<dbReference type="PANTHER" id="PTHR43335:SF4">
    <property type="entry name" value="ABC TRANSPORTER, ATP-BINDING PROTEIN"/>
    <property type="match status" value="1"/>
</dbReference>
<dbReference type="SUPFAM" id="SSF52540">
    <property type="entry name" value="P-loop containing nucleoside triphosphate hydrolases"/>
    <property type="match status" value="1"/>
</dbReference>
<dbReference type="InterPro" id="IPR003593">
    <property type="entry name" value="AAA+_ATPase"/>
</dbReference>
<evidence type="ECO:0000256" key="3">
    <source>
        <dbReference type="ARBA" id="ARBA00022741"/>
    </source>
</evidence>
<dbReference type="SMART" id="SM00382">
    <property type="entry name" value="AAA"/>
    <property type="match status" value="1"/>
</dbReference>
<dbReference type="RefSeq" id="WP_191842724.1">
    <property type="nucleotide sequence ID" value="NZ_BAAALB010000027.1"/>
</dbReference>
<dbReference type="GO" id="GO:0005524">
    <property type="term" value="F:ATP binding"/>
    <property type="evidence" value="ECO:0007669"/>
    <property type="project" value="UniProtKB-KW"/>
</dbReference>
<keyword evidence="4" id="KW-0067">ATP-binding</keyword>
<evidence type="ECO:0000256" key="1">
    <source>
        <dbReference type="ARBA" id="ARBA00005417"/>
    </source>
</evidence>
<organism evidence="6 7">
    <name type="scientific">Catellatospora chokoriensis</name>
    <dbReference type="NCBI Taxonomy" id="310353"/>
    <lineage>
        <taxon>Bacteria</taxon>
        <taxon>Bacillati</taxon>
        <taxon>Actinomycetota</taxon>
        <taxon>Actinomycetes</taxon>
        <taxon>Micromonosporales</taxon>
        <taxon>Micromonosporaceae</taxon>
        <taxon>Catellatospora</taxon>
    </lineage>
</organism>
<dbReference type="EMBL" id="BONG01000101">
    <property type="protein sequence ID" value="GIF94517.1"/>
    <property type="molecule type" value="Genomic_DNA"/>
</dbReference>
<sequence length="225" mass="24017">MDGAVTTTGLTKRYGQVVAVDDLALRVRPGEIYALLGLNGAGKTTTIRMLLGMVKPTAGAVTVLGRPVATTGHDLWAEVGHLVETPSAYPDLTVRDNLRLVARLRRLPATGPVDDVIDRLGLAPYADRRAGKLSLGNAQRLGLAKALLHRPRLLILDEPANGLDPAGVVEIRGLLRELAATGTTIVLSSHLLAEVSRLADRIPQSALQCHGRESSLRHSSGWSER</sequence>
<dbReference type="PROSITE" id="PS00211">
    <property type="entry name" value="ABC_TRANSPORTER_1"/>
    <property type="match status" value="1"/>
</dbReference>
<dbReference type="AlphaFoldDB" id="A0A8J3K0N7"/>
<keyword evidence="3" id="KW-0547">Nucleotide-binding</keyword>
<evidence type="ECO:0000259" key="5">
    <source>
        <dbReference type="PROSITE" id="PS50893"/>
    </source>
</evidence>
<dbReference type="InterPro" id="IPR027417">
    <property type="entry name" value="P-loop_NTPase"/>
</dbReference>
<evidence type="ECO:0000256" key="4">
    <source>
        <dbReference type="ARBA" id="ARBA00022840"/>
    </source>
</evidence>
<evidence type="ECO:0000313" key="7">
    <source>
        <dbReference type="Proteomes" id="UP000619293"/>
    </source>
</evidence>